<evidence type="ECO:0000256" key="2">
    <source>
        <dbReference type="ARBA" id="ARBA00022801"/>
    </source>
</evidence>
<evidence type="ECO:0000313" key="6">
    <source>
        <dbReference type="EMBL" id="VEP15863.1"/>
    </source>
</evidence>
<proteinExistence type="inferred from homology"/>
<name>A0A563VX71_9CYAN</name>
<feature type="domain" description="Peptidase M20 dimerisation" evidence="5">
    <location>
        <begin position="230"/>
        <end position="327"/>
    </location>
</feature>
<dbReference type="CDD" id="cd03884">
    <property type="entry name" value="M20_bAS"/>
    <property type="match status" value="1"/>
</dbReference>
<dbReference type="Proteomes" id="UP000320055">
    <property type="component" value="Unassembled WGS sequence"/>
</dbReference>
<dbReference type="Gene3D" id="3.40.630.10">
    <property type="entry name" value="Zn peptidases"/>
    <property type="match status" value="1"/>
</dbReference>
<evidence type="ECO:0000256" key="4">
    <source>
        <dbReference type="PIRSR" id="PIRSR001235-2"/>
    </source>
</evidence>
<comment type="cofactor">
    <cofactor evidence="3">
        <name>Zn(2+)</name>
        <dbReference type="ChEBI" id="CHEBI:29105"/>
    </cofactor>
    <text evidence="3">Binds 2 Zn(2+) ions per subunit.</text>
</comment>
<dbReference type="NCBIfam" id="TIGR01879">
    <property type="entry name" value="hydantase"/>
    <property type="match status" value="1"/>
</dbReference>
<dbReference type="InterPro" id="IPR002933">
    <property type="entry name" value="Peptidase_M20"/>
</dbReference>
<evidence type="ECO:0000259" key="5">
    <source>
        <dbReference type="Pfam" id="PF07687"/>
    </source>
</evidence>
<dbReference type="InterPro" id="IPR011650">
    <property type="entry name" value="Peptidase_M20_dimer"/>
</dbReference>
<evidence type="ECO:0000256" key="3">
    <source>
        <dbReference type="PIRSR" id="PIRSR001235-1"/>
    </source>
</evidence>
<dbReference type="Pfam" id="PF07687">
    <property type="entry name" value="M20_dimer"/>
    <property type="match status" value="1"/>
</dbReference>
<dbReference type="InterPro" id="IPR010158">
    <property type="entry name" value="Amidase_Cbmase"/>
</dbReference>
<evidence type="ECO:0000256" key="1">
    <source>
        <dbReference type="ARBA" id="ARBA00006153"/>
    </source>
</evidence>
<sequence length="428" mass="46984">MFVYSMQNFLASIHFMKSIIYNHLLINGDRLNQSIARLAQIGKLPKGGVKRIAYSTEDIEARNLVMHWMKELQMQVRIDAAGNIIGKYSGKYPDLPAIATGSHIDTVPCGGHYDGAYGVLAGLEVVRVLHENQLKLDRAIEVIVFTDEESTMIGSKAISGRVINNPGYYRRPDGTDIYTCLERVGGNWDYIAQARRSSQDIAAFVELHVEQGPVLESMHKQIGVVEGIVGQRRFKITVQGSANHAGTTPMQMRCDALVAAAQVVLAVNKIGNTPGQQVATVGKMQVSPNAANVIPGWVEMSLDIRDLSSLHIDSLLEKLRTHLEGIAVATKTQISLNSCLHNEPALVEPYLQKAIANSCQHLNLTYTHLPSRASHDAQEMAQITDMGMIFVPSEMGVSHDSGEYTSPEQCTQGANVLLQTLIQLDSHY</sequence>
<feature type="binding site" evidence="4">
    <location>
        <position position="233"/>
    </location>
    <ligand>
        <name>allantoate</name>
        <dbReference type="ChEBI" id="CHEBI:17536"/>
    </ligand>
</feature>
<keyword evidence="3" id="KW-0862">Zinc</keyword>
<feature type="binding site" evidence="3">
    <location>
        <position position="149"/>
    </location>
    <ligand>
        <name>Zn(2+)</name>
        <dbReference type="ChEBI" id="CHEBI:29105"/>
        <label>2</label>
    </ligand>
</feature>
<keyword evidence="7" id="KW-1185">Reference proteome</keyword>
<accession>A0A563VX71</accession>
<protein>
    <submittedName>
        <fullName evidence="6">Amidase, hydantoinase/carbamoylase family</fullName>
    </submittedName>
</protein>
<organism evidence="6 7">
    <name type="scientific">Hyella patelloides LEGE 07179</name>
    <dbReference type="NCBI Taxonomy" id="945734"/>
    <lineage>
        <taxon>Bacteria</taxon>
        <taxon>Bacillati</taxon>
        <taxon>Cyanobacteriota</taxon>
        <taxon>Cyanophyceae</taxon>
        <taxon>Pleurocapsales</taxon>
        <taxon>Hyellaceae</taxon>
        <taxon>Hyella</taxon>
    </lineage>
</organism>
<dbReference type="InterPro" id="IPR036264">
    <property type="entry name" value="Bact_exopeptidase_dim_dom"/>
</dbReference>
<feature type="binding site" evidence="3">
    <location>
        <position position="399"/>
    </location>
    <ligand>
        <name>Zn(2+)</name>
        <dbReference type="ChEBI" id="CHEBI:29105"/>
        <label>2</label>
    </ligand>
</feature>
<reference evidence="6 7" key="1">
    <citation type="submission" date="2019-01" db="EMBL/GenBank/DDBJ databases">
        <authorList>
            <person name="Brito A."/>
        </authorList>
    </citation>
    <scope>NUCLEOTIDE SEQUENCE [LARGE SCALE GENOMIC DNA]</scope>
    <source>
        <strain evidence="6">1</strain>
    </source>
</reference>
<dbReference type="GO" id="GO:0046872">
    <property type="term" value="F:metal ion binding"/>
    <property type="evidence" value="ECO:0007669"/>
    <property type="project" value="UniProtKB-KW"/>
</dbReference>
<dbReference type="GO" id="GO:0016813">
    <property type="term" value="F:hydrolase activity, acting on carbon-nitrogen (but not peptide) bonds, in linear amidines"/>
    <property type="evidence" value="ECO:0007669"/>
    <property type="project" value="InterPro"/>
</dbReference>
<keyword evidence="3" id="KW-0479">Metal-binding</keyword>
<feature type="binding site" evidence="3">
    <location>
        <position position="114"/>
    </location>
    <ligand>
        <name>Zn(2+)</name>
        <dbReference type="ChEBI" id="CHEBI:29105"/>
        <label>2</label>
    </ligand>
</feature>
<dbReference type="NCBIfam" id="NF006771">
    <property type="entry name" value="PRK09290.1-5"/>
    <property type="match status" value="1"/>
</dbReference>
<dbReference type="SUPFAM" id="SSF53187">
    <property type="entry name" value="Zn-dependent exopeptidases"/>
    <property type="match status" value="1"/>
</dbReference>
<dbReference type="PIRSF" id="PIRSF001235">
    <property type="entry name" value="Amidase_carbamoylase"/>
    <property type="match status" value="1"/>
</dbReference>
<dbReference type="PANTHER" id="PTHR32494">
    <property type="entry name" value="ALLANTOATE DEIMINASE-RELATED"/>
    <property type="match status" value="1"/>
</dbReference>
<feature type="binding site" evidence="4">
    <location>
        <position position="292"/>
    </location>
    <ligand>
        <name>allantoate</name>
        <dbReference type="ChEBI" id="CHEBI:17536"/>
    </ligand>
</feature>
<feature type="binding site" evidence="3">
    <location>
        <position position="103"/>
    </location>
    <ligand>
        <name>Zn(2+)</name>
        <dbReference type="ChEBI" id="CHEBI:29105"/>
        <label>1</label>
    </ligand>
</feature>
<feature type="binding site" evidence="4">
    <location>
        <position position="305"/>
    </location>
    <ligand>
        <name>allantoate</name>
        <dbReference type="ChEBI" id="CHEBI:17536"/>
    </ligand>
</feature>
<dbReference type="SUPFAM" id="SSF55031">
    <property type="entry name" value="Bacterial exopeptidase dimerisation domain"/>
    <property type="match status" value="1"/>
</dbReference>
<dbReference type="AlphaFoldDB" id="A0A563VX71"/>
<feature type="binding site" evidence="3">
    <location>
        <position position="208"/>
    </location>
    <ligand>
        <name>Zn(2+)</name>
        <dbReference type="ChEBI" id="CHEBI:29105"/>
        <label>1</label>
    </ligand>
</feature>
<gene>
    <name evidence="6" type="ORF">H1P_380014</name>
</gene>
<dbReference type="PANTHER" id="PTHR32494:SF5">
    <property type="entry name" value="ALLANTOATE AMIDOHYDROLASE"/>
    <property type="match status" value="1"/>
</dbReference>
<dbReference type="Pfam" id="PF01546">
    <property type="entry name" value="Peptidase_M20"/>
    <property type="match status" value="1"/>
</dbReference>
<dbReference type="EMBL" id="CAACVJ010000312">
    <property type="protein sequence ID" value="VEP15863.1"/>
    <property type="molecule type" value="Genomic_DNA"/>
</dbReference>
<evidence type="ECO:0000313" key="7">
    <source>
        <dbReference type="Proteomes" id="UP000320055"/>
    </source>
</evidence>
<dbReference type="Gene3D" id="3.30.70.360">
    <property type="match status" value="1"/>
</dbReference>
<comment type="similarity">
    <text evidence="1">Belongs to the peptidase M20 family.</text>
</comment>
<feature type="binding site" evidence="3">
    <location>
        <position position="114"/>
    </location>
    <ligand>
        <name>Zn(2+)</name>
        <dbReference type="ChEBI" id="CHEBI:29105"/>
        <label>1</label>
    </ligand>
</feature>
<keyword evidence="2" id="KW-0378">Hydrolase</keyword>